<dbReference type="PROSITE" id="PS00893">
    <property type="entry name" value="NUDIX_BOX"/>
    <property type="match status" value="1"/>
</dbReference>
<dbReference type="Gene3D" id="3.90.79.10">
    <property type="entry name" value="Nucleoside Triphosphate Pyrophosphohydrolase"/>
    <property type="match status" value="1"/>
</dbReference>
<dbReference type="EMBL" id="VFIY01000018">
    <property type="protein sequence ID" value="TPD57516.1"/>
    <property type="molecule type" value="Genomic_DNA"/>
</dbReference>
<dbReference type="CDD" id="cd04673">
    <property type="entry name" value="NUDIX_ADPRase"/>
    <property type="match status" value="1"/>
</dbReference>
<evidence type="ECO:0000256" key="3">
    <source>
        <dbReference type="RuleBase" id="RU003476"/>
    </source>
</evidence>
<evidence type="ECO:0000259" key="4">
    <source>
        <dbReference type="PROSITE" id="PS51462"/>
    </source>
</evidence>
<dbReference type="PANTHER" id="PTHR43736:SF1">
    <property type="entry name" value="DIHYDRONEOPTERIN TRIPHOSPHATE DIPHOSPHATASE"/>
    <property type="match status" value="1"/>
</dbReference>
<dbReference type="PANTHER" id="PTHR43736">
    <property type="entry name" value="ADP-RIBOSE PYROPHOSPHATASE"/>
    <property type="match status" value="1"/>
</dbReference>
<dbReference type="Proteomes" id="UP000319148">
    <property type="component" value="Unassembled WGS sequence"/>
</dbReference>
<dbReference type="GO" id="GO:0016787">
    <property type="term" value="F:hydrolase activity"/>
    <property type="evidence" value="ECO:0007669"/>
    <property type="project" value="UniProtKB-KW"/>
</dbReference>
<gene>
    <name evidence="5" type="ORF">FIV46_15485</name>
</gene>
<evidence type="ECO:0000313" key="5">
    <source>
        <dbReference type="EMBL" id="TPD57516.1"/>
    </source>
</evidence>
<proteinExistence type="inferred from homology"/>
<evidence type="ECO:0000256" key="2">
    <source>
        <dbReference type="ARBA" id="ARBA00022801"/>
    </source>
</evidence>
<protein>
    <submittedName>
        <fullName evidence="5">NUDIX domain-containing protein</fullName>
    </submittedName>
</protein>
<dbReference type="InterPro" id="IPR015797">
    <property type="entry name" value="NUDIX_hydrolase-like_dom_sf"/>
</dbReference>
<comment type="caution">
    <text evidence="5">The sequence shown here is derived from an EMBL/GenBank/DDBJ whole genome shotgun (WGS) entry which is preliminary data.</text>
</comment>
<sequence>MKRDYPDRPFVAVGVVVFRDDSVLLIKRGKPPKLGQWSIPGGGQDVGETLPETAAREVLEETGISFANLQLVDALDLIDRDDKGHVRHHYTLIDYTADYAGGELCPGDDAADARWVPLAELDRYNLWDDTTDIIEKAKRIAGQ</sequence>
<evidence type="ECO:0000313" key="6">
    <source>
        <dbReference type="Proteomes" id="UP000319148"/>
    </source>
</evidence>
<dbReference type="RefSeq" id="WP_139941831.1">
    <property type="nucleotide sequence ID" value="NZ_JBHSYP010000005.1"/>
</dbReference>
<dbReference type="InterPro" id="IPR020476">
    <property type="entry name" value="Nudix_hydrolase"/>
</dbReference>
<comment type="similarity">
    <text evidence="3">Belongs to the Nudix hydrolase family.</text>
</comment>
<dbReference type="InterPro" id="IPR000086">
    <property type="entry name" value="NUDIX_hydrolase_dom"/>
</dbReference>
<evidence type="ECO:0000256" key="1">
    <source>
        <dbReference type="ARBA" id="ARBA00001946"/>
    </source>
</evidence>
<organism evidence="5 6">
    <name type="scientific">Emcibacter nanhaiensis</name>
    <dbReference type="NCBI Taxonomy" id="1505037"/>
    <lineage>
        <taxon>Bacteria</taxon>
        <taxon>Pseudomonadati</taxon>
        <taxon>Pseudomonadota</taxon>
        <taxon>Alphaproteobacteria</taxon>
        <taxon>Emcibacterales</taxon>
        <taxon>Emcibacteraceae</taxon>
        <taxon>Emcibacter</taxon>
    </lineage>
</organism>
<dbReference type="PRINTS" id="PR00502">
    <property type="entry name" value="NUDIXFAMILY"/>
</dbReference>
<dbReference type="SUPFAM" id="SSF55811">
    <property type="entry name" value="Nudix"/>
    <property type="match status" value="1"/>
</dbReference>
<name>A0A501PC10_9PROT</name>
<dbReference type="PROSITE" id="PS51462">
    <property type="entry name" value="NUDIX"/>
    <property type="match status" value="1"/>
</dbReference>
<keyword evidence="2 3" id="KW-0378">Hydrolase</keyword>
<accession>A0A501PC10</accession>
<comment type="cofactor">
    <cofactor evidence="1">
        <name>Mg(2+)</name>
        <dbReference type="ChEBI" id="CHEBI:18420"/>
    </cofactor>
</comment>
<dbReference type="AlphaFoldDB" id="A0A501PC10"/>
<dbReference type="InterPro" id="IPR020084">
    <property type="entry name" value="NUDIX_hydrolase_CS"/>
</dbReference>
<reference evidence="6" key="1">
    <citation type="submission" date="2019-06" db="EMBL/GenBank/DDBJ databases">
        <title>The complete genome of Emcibacter congregatus ZYLT.</title>
        <authorList>
            <person name="Zhao Z."/>
        </authorList>
    </citation>
    <scope>NUCLEOTIDE SEQUENCE [LARGE SCALE GENOMIC DNA]</scope>
    <source>
        <strain evidence="6">MCCC 1A06723</strain>
    </source>
</reference>
<dbReference type="OrthoDB" id="9761969at2"/>
<feature type="domain" description="Nudix hydrolase" evidence="4">
    <location>
        <begin position="8"/>
        <end position="139"/>
    </location>
</feature>
<dbReference type="Pfam" id="PF00293">
    <property type="entry name" value="NUDIX"/>
    <property type="match status" value="1"/>
</dbReference>
<keyword evidence="6" id="KW-1185">Reference proteome</keyword>